<proteinExistence type="inferred from homology"/>
<keyword evidence="7" id="KW-1185">Reference proteome</keyword>
<dbReference type="GO" id="GO:0016042">
    <property type="term" value="P:lipid catabolic process"/>
    <property type="evidence" value="ECO:0007669"/>
    <property type="project" value="UniProtKB-KW"/>
</dbReference>
<dbReference type="GO" id="GO:0004622">
    <property type="term" value="F:phosphatidylcholine lysophospholipase activity"/>
    <property type="evidence" value="ECO:0007669"/>
    <property type="project" value="TreeGrafter"/>
</dbReference>
<keyword evidence="4" id="KW-1133">Transmembrane helix</keyword>
<dbReference type="Pfam" id="PF05057">
    <property type="entry name" value="DUF676"/>
    <property type="match status" value="1"/>
</dbReference>
<evidence type="ECO:0000313" key="7">
    <source>
        <dbReference type="Proteomes" id="UP000292447"/>
    </source>
</evidence>
<protein>
    <submittedName>
        <fullName evidence="6">Serine esterase DUF676</fullName>
    </submittedName>
</protein>
<comment type="similarity">
    <text evidence="1">Belongs to the putative lipase ROG1 family.</text>
</comment>
<evidence type="ECO:0000256" key="4">
    <source>
        <dbReference type="SAM" id="Phobius"/>
    </source>
</evidence>
<dbReference type="EMBL" id="CP034460">
    <property type="protein sequence ID" value="QBM90193.1"/>
    <property type="molecule type" value="Genomic_DNA"/>
</dbReference>
<evidence type="ECO:0000256" key="2">
    <source>
        <dbReference type="ARBA" id="ARBA00022963"/>
    </source>
</evidence>
<evidence type="ECO:0000256" key="3">
    <source>
        <dbReference type="SAM" id="MobiDB-lite"/>
    </source>
</evidence>
<organism evidence="6 7">
    <name type="scientific">Metschnikowia aff. pulcherrima</name>
    <dbReference type="NCBI Taxonomy" id="2163413"/>
    <lineage>
        <taxon>Eukaryota</taxon>
        <taxon>Fungi</taxon>
        <taxon>Dikarya</taxon>
        <taxon>Ascomycota</taxon>
        <taxon>Saccharomycotina</taxon>
        <taxon>Pichiomycetes</taxon>
        <taxon>Metschnikowiaceae</taxon>
        <taxon>Metschnikowia</taxon>
    </lineage>
</organism>
<dbReference type="InterPro" id="IPR044294">
    <property type="entry name" value="Lipase-like"/>
</dbReference>
<feature type="region of interest" description="Disordered" evidence="3">
    <location>
        <begin position="392"/>
        <end position="447"/>
    </location>
</feature>
<feature type="domain" description="DUF676" evidence="5">
    <location>
        <begin position="14"/>
        <end position="212"/>
    </location>
</feature>
<dbReference type="SUPFAM" id="SSF53474">
    <property type="entry name" value="alpha/beta-Hydrolases"/>
    <property type="match status" value="1"/>
</dbReference>
<evidence type="ECO:0000313" key="6">
    <source>
        <dbReference type="EMBL" id="QBM90193.1"/>
    </source>
</evidence>
<keyword evidence="4" id="KW-0472">Membrane</keyword>
<evidence type="ECO:0000256" key="1">
    <source>
        <dbReference type="ARBA" id="ARBA00007920"/>
    </source>
</evidence>
<dbReference type="Gene3D" id="3.40.50.1820">
    <property type="entry name" value="alpha/beta hydrolase"/>
    <property type="match status" value="1"/>
</dbReference>
<feature type="compositionally biased region" description="Basic and acidic residues" evidence="3">
    <location>
        <begin position="433"/>
        <end position="447"/>
    </location>
</feature>
<feature type="compositionally biased region" description="Polar residues" evidence="3">
    <location>
        <begin position="402"/>
        <end position="417"/>
    </location>
</feature>
<feature type="region of interest" description="Disordered" evidence="3">
    <location>
        <begin position="344"/>
        <end position="370"/>
    </location>
</feature>
<gene>
    <name evidence="6" type="primary">MPUL0E04350</name>
    <name evidence="6" type="ORF">METSCH_E04350</name>
</gene>
<dbReference type="PANTHER" id="PTHR12482">
    <property type="entry name" value="LIPASE ROG1-RELATED-RELATED"/>
    <property type="match status" value="1"/>
</dbReference>
<keyword evidence="2" id="KW-0443">Lipid metabolism</keyword>
<feature type="transmembrane region" description="Helical" evidence="4">
    <location>
        <begin position="283"/>
        <end position="308"/>
    </location>
</feature>
<dbReference type="GO" id="GO:0047372">
    <property type="term" value="F:monoacylglycerol lipase activity"/>
    <property type="evidence" value="ECO:0007669"/>
    <property type="project" value="TreeGrafter"/>
</dbReference>
<dbReference type="InterPro" id="IPR007751">
    <property type="entry name" value="DUF676_lipase-like"/>
</dbReference>
<keyword evidence="2" id="KW-0442">Lipid degradation</keyword>
<dbReference type="PANTHER" id="PTHR12482:SF24">
    <property type="entry name" value="LIPID DROPLET PHOSPHOLIPASE 1"/>
    <property type="match status" value="1"/>
</dbReference>
<dbReference type="InterPro" id="IPR029058">
    <property type="entry name" value="AB_hydrolase_fold"/>
</dbReference>
<sequence>MADYQSADSGVEDENVHLFLFIHGLWGNPSHMLTIEKAVKRSFAPISPEKVVTIKPSSFRFWKTYDGIQRCAENTIADLFYEIETLKLKNRCHVTKISIVGYSLGGLISRYVIGCLYELGFFEEVTPVFFSTFATPHVGVHFFKDAIFDKVANGMGKRLFGKTGFQLFLADSENLLLEMTNHDSCYVKGLRLFQKRIILANIKNDRTVPFYTSFITEYSPFDKLSSINVQYFQETPPAKVNNVTVWPKFVDLRRSVRITGGETRHRNIQEATSILRSNVLIRYTLLLFAALVLFPFYLPLIVCLSFYVSGYSILKVKLISGPDIVEHWASVRLSVYHGGSVDTEHAEKGYSRRKERKNLSRHESFKGDTSKMTENVMENMLAAEEHFANDSADVVKDESNEIDTQSRSGSDYITKNGESLPFDAPSLEESSGELDRPTSGKINEKKKSFTSKNYKDKNSIEIPIPDYDRAIRCHTKLLNWNHAEKVPLFDDEVRLPFSKLQQSIVKNLNGLDWIKIPIYHDLFNAHDSIVARRGDMRNPKGTCTVFFWASILRNHISEEISSVNSMTN</sequence>
<dbReference type="AlphaFoldDB" id="A0A4V1AES1"/>
<keyword evidence="4" id="KW-0812">Transmembrane</keyword>
<evidence type="ECO:0000259" key="5">
    <source>
        <dbReference type="Pfam" id="PF05057"/>
    </source>
</evidence>
<reference evidence="7" key="1">
    <citation type="submission" date="2019-03" db="EMBL/GenBank/DDBJ databases">
        <title>Snf2 controls pulcherriminic acid biosynthesis and connects pigmentation and antifungal activity of the yeast Metschnikowia pulcherrima.</title>
        <authorList>
            <person name="Gore-Lloyd D."/>
            <person name="Sumann I."/>
            <person name="Brachmann A.O."/>
            <person name="Schneeberger K."/>
            <person name="Ortiz-Merino R.A."/>
            <person name="Moreno-Beltran M."/>
            <person name="Schlaefli M."/>
            <person name="Kirner P."/>
            <person name="Santos Kron A."/>
            <person name="Wolfe K.H."/>
            <person name="Piel J."/>
            <person name="Ahrens C.H."/>
            <person name="Henk D."/>
            <person name="Freimoser F.M."/>
        </authorList>
    </citation>
    <scope>NUCLEOTIDE SEQUENCE [LARGE SCALE GENOMIC DNA]</scope>
    <source>
        <strain evidence="7">APC 1.2</strain>
    </source>
</reference>
<dbReference type="Proteomes" id="UP000292447">
    <property type="component" value="Chromosome V"/>
</dbReference>
<accession>A0A4V1AES1</accession>
<dbReference type="GO" id="GO:0005811">
    <property type="term" value="C:lipid droplet"/>
    <property type="evidence" value="ECO:0007669"/>
    <property type="project" value="TreeGrafter"/>
</dbReference>
<name>A0A4V1AES1_9ASCO</name>